<evidence type="ECO:0000259" key="5">
    <source>
        <dbReference type="PROSITE" id="PS00624"/>
    </source>
</evidence>
<keyword evidence="3" id="KW-0285">Flavoprotein</keyword>
<evidence type="ECO:0000256" key="3">
    <source>
        <dbReference type="ARBA" id="ARBA00022630"/>
    </source>
</evidence>
<reference evidence="6 7" key="1">
    <citation type="submission" date="2019-05" db="EMBL/GenBank/DDBJ databases">
        <authorList>
            <person name="Lee S.D."/>
        </authorList>
    </citation>
    <scope>NUCLEOTIDE SEQUENCE [LARGE SCALE GENOMIC DNA]</scope>
    <source>
        <strain evidence="6 7">C5-26</strain>
    </source>
</reference>
<dbReference type="Gene3D" id="3.30.560.10">
    <property type="entry name" value="Glucose Oxidase, domain 3"/>
    <property type="match status" value="1"/>
</dbReference>
<proteinExistence type="inferred from homology"/>
<dbReference type="RefSeq" id="WP_146315025.1">
    <property type="nucleotide sequence ID" value="NZ_VCQV01000002.1"/>
</dbReference>
<gene>
    <name evidence="6" type="ORF">FGL98_02215</name>
</gene>
<comment type="caution">
    <text evidence="6">The sequence shown here is derived from an EMBL/GenBank/DDBJ whole genome shotgun (WGS) entry which is preliminary data.</text>
</comment>
<reference evidence="6 7" key="2">
    <citation type="submission" date="2019-08" db="EMBL/GenBank/DDBJ databases">
        <title>Jejuicoccus antrihumi gen. nov., sp. nov., a new member of the family Dermacoccaceae isolated from a cave.</title>
        <authorList>
            <person name="Schumann P."/>
            <person name="Kim I.S."/>
        </authorList>
    </citation>
    <scope>NUCLEOTIDE SEQUENCE [LARGE SCALE GENOMIC DNA]</scope>
    <source>
        <strain evidence="6 7">C5-26</strain>
    </source>
</reference>
<dbReference type="Gene3D" id="3.50.50.60">
    <property type="entry name" value="FAD/NAD(P)-binding domain"/>
    <property type="match status" value="1"/>
</dbReference>
<dbReference type="GO" id="GO:0019285">
    <property type="term" value="P:glycine betaine biosynthetic process from choline"/>
    <property type="evidence" value="ECO:0007669"/>
    <property type="project" value="TreeGrafter"/>
</dbReference>
<dbReference type="SUPFAM" id="SSF51905">
    <property type="entry name" value="FAD/NAD(P)-binding domain"/>
    <property type="match status" value="1"/>
</dbReference>
<sequence>MSHYVIIGGGSGGAVLAARLTEDPATTVTLLEAGPSSDVDEVNIPAAFYTTWRSKWDWNYQITEQKQLAGRRGSWPRMKALGGCSSMNAMIYIRANPVDFDGWRDTYGAQGWAYEDVLPYFIKAEHNSRLSGPYHGTQGPLRVEDRRTTHPLSHAWVESAVESGMRRTDDFNGAEQEGAGQYQVTCHKGRRCSTEKAYLQPARGRANLTVITDALATRIVMAGGRAVGVAYRHQGEDHTAYAEAEVLLCGGAINSPQLLMLSGIGPGAHLRETGVDVVADLAGVGQNLQDHPLVPLIWKTTGTTDLLDLNTPANLARAKFLGRGPLVSNLAEAGGFWRSREDLPAPDLQSVIAPTGYWDNAERESNQRLVTVGTTLINVASRGQIRLRSTDPRWHPEIDPAYYDRGEDLDAITLGVRQTFDIATSGPLARMLGPAFMPSADDGRRVSDQDLETHIRATTQTLYHPVGTCAMGTGPDAVVDAQLKVHGIDGLRVVDASVMPEVPRGNTNAPTIMIAERAADLIRGRAPLPQIALARPTTRTAATAGASR</sequence>
<dbReference type="SUPFAM" id="SSF54373">
    <property type="entry name" value="FAD-linked reductases, C-terminal domain"/>
    <property type="match status" value="1"/>
</dbReference>
<dbReference type="GO" id="GO:0016020">
    <property type="term" value="C:membrane"/>
    <property type="evidence" value="ECO:0007669"/>
    <property type="project" value="TreeGrafter"/>
</dbReference>
<evidence type="ECO:0000313" key="7">
    <source>
        <dbReference type="Proteomes" id="UP000320244"/>
    </source>
</evidence>
<dbReference type="AlphaFoldDB" id="A0A563E8S8"/>
<evidence type="ECO:0000256" key="2">
    <source>
        <dbReference type="ARBA" id="ARBA00010790"/>
    </source>
</evidence>
<accession>A0A563E8S8</accession>
<keyword evidence="4" id="KW-0274">FAD</keyword>
<dbReference type="PANTHER" id="PTHR11552">
    <property type="entry name" value="GLUCOSE-METHANOL-CHOLINE GMC OXIDOREDUCTASE"/>
    <property type="match status" value="1"/>
</dbReference>
<dbReference type="InterPro" id="IPR012132">
    <property type="entry name" value="GMC_OxRdtase"/>
</dbReference>
<dbReference type="PANTHER" id="PTHR11552:SF147">
    <property type="entry name" value="CHOLINE DEHYDROGENASE, MITOCHONDRIAL"/>
    <property type="match status" value="1"/>
</dbReference>
<name>A0A563E8S8_9MICO</name>
<dbReference type="Pfam" id="PF05199">
    <property type="entry name" value="GMC_oxred_C"/>
    <property type="match status" value="1"/>
</dbReference>
<dbReference type="Proteomes" id="UP000320244">
    <property type="component" value="Unassembled WGS sequence"/>
</dbReference>
<protein>
    <submittedName>
        <fullName evidence="6">Choline dehydrogenase</fullName>
    </submittedName>
</protein>
<dbReference type="PROSITE" id="PS00624">
    <property type="entry name" value="GMC_OXRED_2"/>
    <property type="match status" value="1"/>
</dbReference>
<dbReference type="OrthoDB" id="9785276at2"/>
<dbReference type="InterPro" id="IPR000172">
    <property type="entry name" value="GMC_OxRdtase_N"/>
</dbReference>
<dbReference type="InterPro" id="IPR007867">
    <property type="entry name" value="GMC_OxRtase_C"/>
</dbReference>
<dbReference type="GO" id="GO:0050660">
    <property type="term" value="F:flavin adenine dinucleotide binding"/>
    <property type="evidence" value="ECO:0007669"/>
    <property type="project" value="InterPro"/>
</dbReference>
<dbReference type="Pfam" id="PF00732">
    <property type="entry name" value="GMC_oxred_N"/>
    <property type="match status" value="1"/>
</dbReference>
<dbReference type="GO" id="GO:0008812">
    <property type="term" value="F:choline dehydrogenase activity"/>
    <property type="evidence" value="ECO:0007669"/>
    <property type="project" value="TreeGrafter"/>
</dbReference>
<organism evidence="6 7">
    <name type="scientific">Leekyejoonella antrihumi</name>
    <dbReference type="NCBI Taxonomy" id="1660198"/>
    <lineage>
        <taxon>Bacteria</taxon>
        <taxon>Bacillati</taxon>
        <taxon>Actinomycetota</taxon>
        <taxon>Actinomycetes</taxon>
        <taxon>Micrococcales</taxon>
        <taxon>Dermacoccaceae</taxon>
        <taxon>Leekyejoonella</taxon>
    </lineage>
</organism>
<feature type="domain" description="Glucose-methanol-choline oxidoreductase N-terminal" evidence="5">
    <location>
        <begin position="251"/>
        <end position="265"/>
    </location>
</feature>
<evidence type="ECO:0000256" key="1">
    <source>
        <dbReference type="ARBA" id="ARBA00001974"/>
    </source>
</evidence>
<dbReference type="InterPro" id="IPR036188">
    <property type="entry name" value="FAD/NAD-bd_sf"/>
</dbReference>
<evidence type="ECO:0000313" key="6">
    <source>
        <dbReference type="EMBL" id="TWP38622.1"/>
    </source>
</evidence>
<dbReference type="PIRSF" id="PIRSF000137">
    <property type="entry name" value="Alcohol_oxidase"/>
    <property type="match status" value="1"/>
</dbReference>
<evidence type="ECO:0000256" key="4">
    <source>
        <dbReference type="ARBA" id="ARBA00022827"/>
    </source>
</evidence>
<keyword evidence="7" id="KW-1185">Reference proteome</keyword>
<comment type="similarity">
    <text evidence="2">Belongs to the GMC oxidoreductase family.</text>
</comment>
<comment type="cofactor">
    <cofactor evidence="1">
        <name>FAD</name>
        <dbReference type="ChEBI" id="CHEBI:57692"/>
    </cofactor>
</comment>
<dbReference type="EMBL" id="VCQV01000002">
    <property type="protein sequence ID" value="TWP38622.1"/>
    <property type="molecule type" value="Genomic_DNA"/>
</dbReference>